<name>F8B0E4_9ACTN</name>
<dbReference type="Gene3D" id="1.10.10.10">
    <property type="entry name" value="Winged helix-like DNA-binding domain superfamily/Winged helix DNA-binding domain"/>
    <property type="match status" value="1"/>
</dbReference>
<dbReference type="Proteomes" id="UP000001549">
    <property type="component" value="Chromosome"/>
</dbReference>
<protein>
    <recommendedName>
        <fullName evidence="4">Helix-turn-helix domain-containing protein</fullName>
    </recommendedName>
</protein>
<accession>F8B0E4</accession>
<reference evidence="2 3" key="1">
    <citation type="submission" date="2011-05" db="EMBL/GenBank/DDBJ databases">
        <title>Complete sequence of chromosome of Frankia symbiont of Datisca glomerata.</title>
        <authorList>
            <consortium name="US DOE Joint Genome Institute"/>
            <person name="Lucas S."/>
            <person name="Han J."/>
            <person name="Lapidus A."/>
            <person name="Cheng J.-F."/>
            <person name="Goodwin L."/>
            <person name="Pitluck S."/>
            <person name="Peters L."/>
            <person name="Mikhailova N."/>
            <person name="Chertkov O."/>
            <person name="Teshima H."/>
            <person name="Han C."/>
            <person name="Tapia R."/>
            <person name="Land M."/>
            <person name="Hauser L."/>
            <person name="Kyrpides N."/>
            <person name="Ivanova N."/>
            <person name="Pagani I."/>
            <person name="Berry A."/>
            <person name="Pawlowski K."/>
            <person name="Persson T."/>
            <person name="Vanden Heuvel B."/>
            <person name="Benson D."/>
            <person name="Woyke T."/>
        </authorList>
    </citation>
    <scope>NUCLEOTIDE SEQUENCE [LARGE SCALE GENOMIC DNA]</scope>
    <source>
        <strain evidence="3">4085684</strain>
    </source>
</reference>
<dbReference type="HOGENOM" id="CLU_1033725_0_0_11"/>
<organism evidence="2 3">
    <name type="scientific">Candidatus Protofrankia datiscae</name>
    <dbReference type="NCBI Taxonomy" id="2716812"/>
    <lineage>
        <taxon>Bacteria</taxon>
        <taxon>Bacillati</taxon>
        <taxon>Actinomycetota</taxon>
        <taxon>Actinomycetes</taxon>
        <taxon>Frankiales</taxon>
        <taxon>Frankiaceae</taxon>
        <taxon>Protofrankia</taxon>
    </lineage>
</organism>
<dbReference type="AlphaFoldDB" id="F8B0E4"/>
<evidence type="ECO:0000313" key="2">
    <source>
        <dbReference type="EMBL" id="AEH08772.1"/>
    </source>
</evidence>
<dbReference type="InterPro" id="IPR036388">
    <property type="entry name" value="WH-like_DNA-bd_sf"/>
</dbReference>
<feature type="region of interest" description="Disordered" evidence="1">
    <location>
        <begin position="76"/>
        <end position="193"/>
    </location>
</feature>
<dbReference type="EMBL" id="CP002801">
    <property type="protein sequence ID" value="AEH08772.1"/>
    <property type="molecule type" value="Genomic_DNA"/>
</dbReference>
<feature type="compositionally biased region" description="Basic and acidic residues" evidence="1">
    <location>
        <begin position="178"/>
        <end position="190"/>
    </location>
</feature>
<feature type="compositionally biased region" description="Polar residues" evidence="1">
    <location>
        <begin position="78"/>
        <end position="92"/>
    </location>
</feature>
<dbReference type="Pfam" id="PF13730">
    <property type="entry name" value="HTH_36"/>
    <property type="match status" value="1"/>
</dbReference>
<proteinExistence type="predicted"/>
<evidence type="ECO:0008006" key="4">
    <source>
        <dbReference type="Google" id="ProtNLM"/>
    </source>
</evidence>
<keyword evidence="3" id="KW-1185">Reference proteome</keyword>
<dbReference type="STRING" id="656024.FsymDg_1287"/>
<evidence type="ECO:0000256" key="1">
    <source>
        <dbReference type="SAM" id="MobiDB-lite"/>
    </source>
</evidence>
<dbReference type="eggNOG" id="COG3355">
    <property type="taxonomic scope" value="Bacteria"/>
</dbReference>
<gene>
    <name evidence="2" type="ordered locus">FsymDg_1287</name>
</gene>
<dbReference type="KEGG" id="fsy:FsymDg_1287"/>
<sequence length="310" mass="32391">MTWVWGSSPTAGNERLVLLAIADTADDDGGNAWPSVATLAHKTRLAPRTVQRVIRRLVAGGHLLVETAAGRGGANRYTVVTNGTTEPASTPVDNGPPKRADPRQPDGGVNLPPPSQLRHPSPDTALSGEGCHSSVTRTSLNVLEPPPPARAAPPVNDGRPVDGGGGSFNDQMPPVASGEREPAGDTHPARSDTAGVLTRLGSSWRLTPRQRTRLAPLVTTALAAGWTPSGLRETLGANPGGVRSPYAVLRTRLTDLPDPPTTGSAPAVARPPWCGICNESTRLFELDDGRARRCPTCHPLIAVPAGRELS</sequence>
<evidence type="ECO:0000313" key="3">
    <source>
        <dbReference type="Proteomes" id="UP000001549"/>
    </source>
</evidence>